<feature type="compositionally biased region" description="Basic and acidic residues" evidence="13">
    <location>
        <begin position="2981"/>
        <end position="3006"/>
    </location>
</feature>
<comment type="subunit">
    <text evidence="2">Forms a complex composed of PDGFRL, TNK2 and GRB2.</text>
</comment>
<feature type="region of interest" description="Disordered" evidence="13">
    <location>
        <begin position="2937"/>
        <end position="3060"/>
    </location>
</feature>
<evidence type="ECO:0000313" key="17">
    <source>
        <dbReference type="Proteomes" id="UP000694845"/>
    </source>
</evidence>
<keyword evidence="4 14" id="KW-0812">Transmembrane</keyword>
<dbReference type="Gene3D" id="3.30.200.20">
    <property type="entry name" value="Phosphorylase Kinase, domain 1"/>
    <property type="match status" value="1"/>
</dbReference>
<dbReference type="GeneID" id="110979807"/>
<dbReference type="InterPro" id="IPR003598">
    <property type="entry name" value="Ig_sub2"/>
</dbReference>
<evidence type="ECO:0000256" key="12">
    <source>
        <dbReference type="PROSITE-ProRule" id="PRU10141"/>
    </source>
</evidence>
<evidence type="ECO:0000256" key="11">
    <source>
        <dbReference type="ARBA" id="ARBA00051243"/>
    </source>
</evidence>
<dbReference type="InterPro" id="IPR042495">
    <property type="entry name" value="PDGFRL"/>
</dbReference>
<keyword evidence="7" id="KW-1015">Disulfide bond</keyword>
<dbReference type="RefSeq" id="XP_022091569.1">
    <property type="nucleotide sequence ID" value="XM_022235877.1"/>
</dbReference>
<feature type="domain" description="Ig-like" evidence="16">
    <location>
        <begin position="355"/>
        <end position="449"/>
    </location>
</feature>
<feature type="transmembrane region" description="Helical" evidence="14">
    <location>
        <begin position="2425"/>
        <end position="2448"/>
    </location>
</feature>
<dbReference type="PROSITE" id="PS00109">
    <property type="entry name" value="PROTEIN_KINASE_TYR"/>
    <property type="match status" value="1"/>
</dbReference>
<dbReference type="Gene3D" id="1.10.510.10">
    <property type="entry name" value="Transferase(Phosphotransferase) domain 1"/>
    <property type="match status" value="1"/>
</dbReference>
<dbReference type="InterPro" id="IPR003599">
    <property type="entry name" value="Ig_sub"/>
</dbReference>
<dbReference type="Gene3D" id="2.60.40.10">
    <property type="entry name" value="Immunoglobulins"/>
    <property type="match status" value="23"/>
</dbReference>
<feature type="region of interest" description="Disordered" evidence="13">
    <location>
        <begin position="2618"/>
        <end position="2637"/>
    </location>
</feature>
<sequence>MSGFYARLLMAIVQMRTVLLLFSTCLLFEASVFAGRLDKVGPPSITPQGPELTFVENRTLEILCHGAFGLEWIYPDSVADRVEIRPCRSCQPEFKHTSVLRISTPHYKDTGLYVCAYLKYMDSLNTKTATEVYVYVASNDHEKLFLPVDEHTIYINGASPFIIPCRITNPRAQVSLVHVHGYDTLMNQDTSLVYDPQIGFNVTANQEFYEGFITCQAQLGNMQQQQVYTVQFEAHSPLITPVITASKREVIQGLEGFEVTCQVDVPSRSHLALSWEYPGNRIAGLESNYREETSHQISEPHRNHRKLSTKLFVANATIFDNGTFVCIASTHVDSSSAEVKITVLSGDQLFTNGPPHFLEVPRYLNLSEGEPLELNCSGAYTLEWNYPPSIQSRVNMSSRACPLCPPDSQHISVLRVDSVGYSDAGSYRCIYSRYLDHINSGTAAQVDVTVTGKDASLLRDGPPRIHANFSAIIAAENATIEVSCSGASTLEWLYPDTVAARVQFTTVGCLTCPRALRYKSILKIKNAVYTDTSLYRCVYGRHSNSITNETSSDVYIYVRSPGHIFLPLPNNENTVIIFRDEPFVIPCRVTDPVATVTLTYEQDAVKVGNGVAYNPQSGFLVTGREWDGVVACKGNISERWQIQLFEVHLADSKQLFLPAPDQNIITSDMEPLIIPCRTTDRRTEVSLILEYNSLVNIDGVTVSYHPVVGFNITANQELFHGFVFCEGQLGKVQQQQMFIVTYEVSSPLAKPEIFASKTEVIQGWEGFEVTCEVDMPSRSMLELTWDYPGKGIQEHESNYREERTSLIITEPSSISHKFSSKLFVLNTTQYDNGTYFCTVQAGDEIVTSEIDIQVISGTRLYEVGPPRLDSPSAPLIITKGESLELSCSGAYTLEWNYPQSIQSHVMLSSRACPTCSPKARHASILRVENIGYGDSGKYQCVYSRYMNHLNSGTAVQVDVHVTGSDVHLLRVGPPHINVNSSELVFVDNTTVELDCTGAYTLEWLYPASVAPRVTLTSVACPTCPQSLRYRSVLRIDKMEYQDTGFYRCVYSRHLDSITNETATGIYIYVKSAVKLFLPQPNPNILKIPEDRPFIIPCRVSDPQAGVTLTLNGQPPDDIGWWYDPQVGFTIPPVSWNGRVVCYAQMENVHEEQSFILILEAEAYTPNPMVYASAVEVIEGKEGFNVTCEVEAPLGALESLTWDYPAKQQTDERSSSYQETTTSKEIGRTLVHLVSSLTVENATEHDNGLYTCTASSFSHQQSATIPVRVLDPDMLFLPASEHVLIADDSSPFIIPCRTADPDIQVSLVIGYKSEVRPDDPTITYDPRLGFNVTADQERFHGLVRCQAQLGNIQQQQMFTVNYEVNSPLVAPAIQASKMEVIQGWEGFEVTCEVDMPLRSSLELSWDYPGKGIAEWQSNYKEERTSRHITEPSRSYRKFVNRLVVQNSTEHDSGMYVCTAQKNLESISSEIRINTIPGAQLKEMGPPHLQDTPTRLTIIDGETLELTCTGAYTLEWDYPQSIQSHVMLSSRACPVCPPQARHTSILRVENIGYSDSGSYRCIYSRYTKHINSGTATHAVIVVTSNDTSVHQVGPPVIHVDGPDLLTNENASVEITCTGAYTLEWLYPSSATHKVTPTSTACPTCPPALRHRSILRIDRLTYMDTNAYKCVYSRFSENININTSAEVYIFVRSNDPSNLFLRKPDTSFHHLIIYEDEPFVIPCRVSNPDAPVKLMQDQTELGRMVGVVYDPKVGFKVRSGQWNGMLACTAYHGVNYTQQFFLTHFEAKSYSKPSPKVTASKLQVLQGREGFNVTCTVDAPLSTSMKTTWTYPAQENNYPVKYDSHEEETKSNSHTRRYRLYTTVLHVENATLRDNGEYTCTAENTMGPASASININVLEHGYINMNLIQSKFSRNNRMDVVRGEDKFRIIYMVEAYPRARFDWYKDGQILCPKNNQTDCNLQVRGDIVRARFRHITDKHAGNYTLVATNKDVTVSKTVIVSVIVRPVVTITSWPLPTNTDPPLYLAGESYTFNCSATGKPLPTVRWKYVDCPQNSINCNSGKHHNRWTPVDGPGSQPEPGRPAVLPVTSPQPRIYRCCAESPKFLNLDTCRDVHFKMTDLPVGLKVTVDNPSPYQGSNVNLTCRWSTYVFKSIEWHYLGPENHTHRIVQHHNDRHISIKLEGFSKLSLLTLSNVGPAESGNYQCHALMRRGHAKRVAGVYVEVQERQAPEIWTEPASLEVDKDNGKISLECQATGAPPPTLSWLKDGRNLTTDVRLVEAGQSRILRLDRSRIILDDSGSYICLATNPAGEQNVTIEVLVQERPKFDKNLPAMVKARPGSNMTLSCQVKGIPKPSVVWARNQSGVLKALPKRMYIDREEGLVMVGVKEADAGTYVCTAENKLGVATRTIHLELDESLQGPYSIASSPQLIGSLAASACVIFIILIALILVIFRIRRKKQKYIAGGDDMLLPISLNQVADLEDICDHLPYDPKWEFPRERLKLGAILGQGAFGRVVKAAAFGIDKTQMCTTVAVKMLKENATEVERKALMTELKMLIHIGPHLNVVNLMGACTRTELLIIVEYCIHGNLSDYLRSRRDSFVVESKDTAQPGLAQRLIPGSISTRASAEPDSPGLPLDAEDEEEDDDVFTFNEKKEPLTRKDLLCFAFQVARGMEFLASKKCIHRDMAARNVLLADDNIVKICDFGLSRDVYHNPDYVIRGGGRLPIKWMAPESIFDKVYTSYSDVWSYGVFLWELFQLGGTPYPGVPVDEEFYNRLKNGYRMCAPDHAPQEIYHIMLECWNTEAKDRPDFSDLVIKLGDQLEANVVQEYLDLNIPYEIENASRPSTQYIEKGLEPVVLLPPEMASEKADNEAGSPQSVSKQEDDVEEAGRAEGGDGGEEILEEIQDPRPVCPSLDGRNRLVGQSQCMQKEDQCVVPMVNGDEDEQRAGAGSKEVAVRREQTQCDAAVGGDTPLNDSRASEETQLTEEGRDSLSSLEKAELEGLESGRDASFHHHHPHHQHHHHHHARSRGNSKSEESVSSDSSSGFRSGGYISDANEDEPPPEYNKVMQVVTVHF</sequence>
<feature type="domain" description="Ig-like" evidence="16">
    <location>
        <begin position="866"/>
        <end position="960"/>
    </location>
</feature>
<dbReference type="GO" id="GO:0004714">
    <property type="term" value="F:transmembrane receptor protein tyrosine kinase activity"/>
    <property type="evidence" value="ECO:0007669"/>
    <property type="project" value="UniProtKB-EC"/>
</dbReference>
<evidence type="ECO:0000256" key="10">
    <source>
        <dbReference type="ARBA" id="ARBA00023319"/>
    </source>
</evidence>
<dbReference type="InterPro" id="IPR013098">
    <property type="entry name" value="Ig_I-set"/>
</dbReference>
<evidence type="ECO:0000256" key="7">
    <source>
        <dbReference type="ARBA" id="ARBA00023157"/>
    </source>
</evidence>
<dbReference type="Pfam" id="PF21339">
    <property type="entry name" value="VEGFR-1-like_Ig-like"/>
    <property type="match status" value="2"/>
</dbReference>
<keyword evidence="8" id="KW-0675">Receptor</keyword>
<evidence type="ECO:0000256" key="14">
    <source>
        <dbReference type="SAM" id="Phobius"/>
    </source>
</evidence>
<proteinExistence type="predicted"/>
<evidence type="ECO:0000256" key="9">
    <source>
        <dbReference type="ARBA" id="ARBA00023180"/>
    </source>
</evidence>
<dbReference type="InterPro" id="IPR036179">
    <property type="entry name" value="Ig-like_dom_sf"/>
</dbReference>
<dbReference type="CDD" id="cd00096">
    <property type="entry name" value="Ig"/>
    <property type="match status" value="1"/>
</dbReference>
<dbReference type="PANTHER" id="PTHR15360:SF4">
    <property type="entry name" value="PROTEIN KINASE DOMAIN-CONTAINING PROTEIN"/>
    <property type="match status" value="1"/>
</dbReference>
<evidence type="ECO:0000256" key="3">
    <source>
        <dbReference type="ARBA" id="ARBA00019671"/>
    </source>
</evidence>
<feature type="region of interest" description="Disordered" evidence="13">
    <location>
        <begin position="2860"/>
        <end position="2893"/>
    </location>
</feature>
<keyword evidence="12" id="KW-0547">Nucleotide-binding</keyword>
<dbReference type="PROSITE" id="PS00107">
    <property type="entry name" value="PROTEIN_KINASE_ATP"/>
    <property type="match status" value="1"/>
</dbReference>
<dbReference type="SUPFAM" id="SSF48726">
    <property type="entry name" value="Immunoglobulin"/>
    <property type="match status" value="12"/>
</dbReference>
<feature type="domain" description="Ig-like" evidence="16">
    <location>
        <begin position="751"/>
        <end position="853"/>
    </location>
</feature>
<comment type="catalytic activity">
    <reaction evidence="11">
        <text>L-tyrosyl-[protein] + ATP = O-phospho-L-tyrosyl-[protein] + ADP + H(+)</text>
        <dbReference type="Rhea" id="RHEA:10596"/>
        <dbReference type="Rhea" id="RHEA-COMP:10136"/>
        <dbReference type="Rhea" id="RHEA-COMP:20101"/>
        <dbReference type="ChEBI" id="CHEBI:15378"/>
        <dbReference type="ChEBI" id="CHEBI:30616"/>
        <dbReference type="ChEBI" id="CHEBI:46858"/>
        <dbReference type="ChEBI" id="CHEBI:61978"/>
        <dbReference type="ChEBI" id="CHEBI:456216"/>
        <dbReference type="EC" id="2.7.10.1"/>
    </reaction>
</comment>
<evidence type="ECO:0000259" key="16">
    <source>
        <dbReference type="PROSITE" id="PS50835"/>
    </source>
</evidence>
<feature type="region of interest" description="Disordered" evidence="13">
    <location>
        <begin position="2059"/>
        <end position="2082"/>
    </location>
</feature>
<dbReference type="KEGG" id="aplc:110979807"/>
<dbReference type="FunFam" id="1.10.510.10:FF:000077">
    <property type="entry name" value="Vascular endothelial growth factor receptor 2"/>
    <property type="match status" value="1"/>
</dbReference>
<feature type="domain" description="Ig-like" evidence="16">
    <location>
        <begin position="2118"/>
        <end position="2203"/>
    </location>
</feature>
<organism evidence="17 18">
    <name type="scientific">Acanthaster planci</name>
    <name type="common">Crown-of-thorns starfish</name>
    <dbReference type="NCBI Taxonomy" id="133434"/>
    <lineage>
        <taxon>Eukaryota</taxon>
        <taxon>Metazoa</taxon>
        <taxon>Echinodermata</taxon>
        <taxon>Eleutherozoa</taxon>
        <taxon>Asterozoa</taxon>
        <taxon>Asteroidea</taxon>
        <taxon>Valvatacea</taxon>
        <taxon>Valvatida</taxon>
        <taxon>Acanthasteridae</taxon>
        <taxon>Acanthaster</taxon>
    </lineage>
</organism>
<dbReference type="InterPro" id="IPR017441">
    <property type="entry name" value="Protein_kinase_ATP_BS"/>
</dbReference>
<dbReference type="InterPro" id="IPR013783">
    <property type="entry name" value="Ig-like_fold"/>
</dbReference>
<dbReference type="FunFam" id="2.60.40.10:FF:000032">
    <property type="entry name" value="palladin isoform X1"/>
    <property type="match status" value="2"/>
</dbReference>
<dbReference type="SUPFAM" id="SSF56112">
    <property type="entry name" value="Protein kinase-like (PK-like)"/>
    <property type="match status" value="1"/>
</dbReference>
<dbReference type="InterPro" id="IPR013151">
    <property type="entry name" value="Immunoglobulin_dom"/>
</dbReference>
<dbReference type="PROSITE" id="PS50835">
    <property type="entry name" value="IG_LIKE"/>
    <property type="match status" value="13"/>
</dbReference>
<evidence type="ECO:0000256" key="13">
    <source>
        <dbReference type="SAM" id="MobiDB-lite"/>
    </source>
</evidence>
<evidence type="ECO:0000256" key="6">
    <source>
        <dbReference type="ARBA" id="ARBA00023136"/>
    </source>
</evidence>
<evidence type="ECO:0000256" key="2">
    <source>
        <dbReference type="ARBA" id="ARBA00011360"/>
    </source>
</evidence>
<dbReference type="Pfam" id="PF00047">
    <property type="entry name" value="ig"/>
    <property type="match status" value="2"/>
</dbReference>
<feature type="domain" description="Ig-like" evidence="16">
    <location>
        <begin position="2226"/>
        <end position="2311"/>
    </location>
</feature>
<accession>A0A8B7YE87</accession>
<protein>
    <recommendedName>
        <fullName evidence="3">Platelet-derived growth factor receptor-like protein</fullName>
    </recommendedName>
</protein>
<evidence type="ECO:0000256" key="1">
    <source>
        <dbReference type="ARBA" id="ARBA00004167"/>
    </source>
</evidence>
<dbReference type="Proteomes" id="UP000694845">
    <property type="component" value="Unplaced"/>
</dbReference>
<feature type="domain" description="Ig-like" evidence="16">
    <location>
        <begin position="2320"/>
        <end position="2408"/>
    </location>
</feature>
<dbReference type="PANTHER" id="PTHR15360">
    <property type="entry name" value="PLATELET-DERIVED GROWTH FACTOR RECEPTOR LIKE"/>
    <property type="match status" value="1"/>
</dbReference>
<dbReference type="OMA" id="TCSGAYT"/>
<evidence type="ECO:0000256" key="5">
    <source>
        <dbReference type="ARBA" id="ARBA00022989"/>
    </source>
</evidence>
<keyword evidence="17" id="KW-1185">Reference proteome</keyword>
<evidence type="ECO:0000259" key="15">
    <source>
        <dbReference type="PROSITE" id="PS50011"/>
    </source>
</evidence>
<keyword evidence="5 14" id="KW-1133">Transmembrane helix</keyword>
<keyword evidence="12" id="KW-0067">ATP-binding</keyword>
<feature type="compositionally biased region" description="Basic residues" evidence="13">
    <location>
        <begin position="3007"/>
        <end position="3025"/>
    </location>
</feature>
<feature type="domain" description="Ig-like" evidence="16">
    <location>
        <begin position="1485"/>
        <end position="1569"/>
    </location>
</feature>
<dbReference type="SMART" id="SM00408">
    <property type="entry name" value="IGc2"/>
    <property type="match status" value="14"/>
</dbReference>
<reference evidence="18" key="1">
    <citation type="submission" date="2025-08" db="UniProtKB">
        <authorList>
            <consortium name="RefSeq"/>
        </authorList>
    </citation>
    <scope>IDENTIFICATION</scope>
</reference>
<evidence type="ECO:0000256" key="4">
    <source>
        <dbReference type="ARBA" id="ARBA00022692"/>
    </source>
</evidence>
<feature type="domain" description="Ig-like" evidence="16">
    <location>
        <begin position="2003"/>
        <end position="2043"/>
    </location>
</feature>
<gene>
    <name evidence="18" type="primary">LOC110979807</name>
</gene>
<feature type="binding site" evidence="12">
    <location>
        <position position="2530"/>
    </location>
    <ligand>
        <name>ATP</name>
        <dbReference type="ChEBI" id="CHEBI:30616"/>
    </ligand>
</feature>
<keyword evidence="6 14" id="KW-0472">Membrane</keyword>
<dbReference type="OrthoDB" id="10059496at2759"/>
<name>A0A8B7YE87_ACAPL</name>
<keyword evidence="9" id="KW-0325">Glycoprotein</keyword>
<dbReference type="Pfam" id="PF07714">
    <property type="entry name" value="PK_Tyr_Ser-Thr"/>
    <property type="match status" value="1"/>
</dbReference>
<evidence type="ECO:0000256" key="8">
    <source>
        <dbReference type="ARBA" id="ARBA00023170"/>
    </source>
</evidence>
<keyword evidence="10" id="KW-0393">Immunoglobulin domain</keyword>
<dbReference type="GO" id="GO:0016020">
    <property type="term" value="C:membrane"/>
    <property type="evidence" value="ECO:0007669"/>
    <property type="project" value="UniProtKB-SubCell"/>
</dbReference>
<dbReference type="InterPro" id="IPR001245">
    <property type="entry name" value="Ser-Thr/Tyr_kinase_cat_dom"/>
</dbReference>
<dbReference type="InterPro" id="IPR008266">
    <property type="entry name" value="Tyr_kinase_AS"/>
</dbReference>
<feature type="domain" description="Ig-like" evidence="16">
    <location>
        <begin position="974"/>
        <end position="1058"/>
    </location>
</feature>
<feature type="domain" description="Ig-like" evidence="16">
    <location>
        <begin position="1792"/>
        <end position="1893"/>
    </location>
</feature>
<dbReference type="InterPro" id="IPR007110">
    <property type="entry name" value="Ig-like_dom"/>
</dbReference>
<dbReference type="PROSITE" id="PS50011">
    <property type="entry name" value="PROTEIN_KINASE_DOM"/>
    <property type="match status" value="1"/>
</dbReference>
<dbReference type="InterPro" id="IPR011009">
    <property type="entry name" value="Kinase-like_dom_sf"/>
</dbReference>
<feature type="domain" description="Protein kinase" evidence="15">
    <location>
        <begin position="2496"/>
        <end position="2825"/>
    </location>
</feature>
<dbReference type="SMART" id="SM00409">
    <property type="entry name" value="IG"/>
    <property type="match status" value="16"/>
</dbReference>
<feature type="domain" description="Ig-like" evidence="16">
    <location>
        <begin position="1165"/>
        <end position="1263"/>
    </location>
</feature>
<comment type="subcellular location">
    <subcellularLocation>
        <location evidence="1">Membrane</location>
        <topology evidence="1">Single-pass membrane protein</topology>
    </subcellularLocation>
</comment>
<dbReference type="GO" id="GO:0005524">
    <property type="term" value="F:ATP binding"/>
    <property type="evidence" value="ECO:0007669"/>
    <property type="project" value="UniProtKB-UniRule"/>
</dbReference>
<feature type="domain" description="Ig-like" evidence="16">
    <location>
        <begin position="237"/>
        <end position="342"/>
    </location>
</feature>
<feature type="domain" description="Ig-like" evidence="16">
    <location>
        <begin position="1366"/>
        <end position="1472"/>
    </location>
</feature>
<dbReference type="Pfam" id="PF07679">
    <property type="entry name" value="I-set"/>
    <property type="match status" value="2"/>
</dbReference>
<feature type="compositionally biased region" description="Low complexity" evidence="13">
    <location>
        <begin position="3032"/>
        <end position="3045"/>
    </location>
</feature>
<evidence type="ECO:0000313" key="18">
    <source>
        <dbReference type="RefSeq" id="XP_022091569.1"/>
    </source>
</evidence>
<dbReference type="InterPro" id="IPR000719">
    <property type="entry name" value="Prot_kinase_dom"/>
</dbReference>